<feature type="region of interest" description="Disordered" evidence="1">
    <location>
        <begin position="57"/>
        <end position="84"/>
    </location>
</feature>
<dbReference type="Proteomes" id="UP000073492">
    <property type="component" value="Unassembled WGS sequence"/>
</dbReference>
<protein>
    <submittedName>
        <fullName evidence="2">Uncharacterized protein</fullName>
    </submittedName>
</protein>
<evidence type="ECO:0000256" key="1">
    <source>
        <dbReference type="SAM" id="MobiDB-lite"/>
    </source>
</evidence>
<accession>A0A139GTA1</accession>
<gene>
    <name evidence="2" type="ORF">AC579_2652</name>
</gene>
<feature type="compositionally biased region" description="Acidic residues" evidence="1">
    <location>
        <begin position="57"/>
        <end position="73"/>
    </location>
</feature>
<dbReference type="AlphaFoldDB" id="A0A139GTA1"/>
<evidence type="ECO:0000313" key="3">
    <source>
        <dbReference type="Proteomes" id="UP000073492"/>
    </source>
</evidence>
<dbReference type="EMBL" id="LFZO01001371">
    <property type="protein sequence ID" value="KXS93405.1"/>
    <property type="molecule type" value="Genomic_DNA"/>
</dbReference>
<name>A0A139GTA1_9PEZI</name>
<evidence type="ECO:0000313" key="2">
    <source>
        <dbReference type="EMBL" id="KXS93405.1"/>
    </source>
</evidence>
<reference evidence="2 3" key="1">
    <citation type="submission" date="2015-07" db="EMBL/GenBank/DDBJ databases">
        <title>Comparative genomics of the Sigatoka disease complex on banana suggests a link between parallel evolutionary changes in Pseudocercospora fijiensis and Pseudocercospora eumusae and increased virulence on the banana host.</title>
        <authorList>
            <person name="Chang T.-C."/>
            <person name="Salvucci A."/>
            <person name="Crous P.W."/>
            <person name="Stergiopoulos I."/>
        </authorList>
    </citation>
    <scope>NUCLEOTIDE SEQUENCE [LARGE SCALE GENOMIC DNA]</scope>
    <source>
        <strain evidence="2 3">CBS 116634</strain>
    </source>
</reference>
<comment type="caution">
    <text evidence="2">The sequence shown here is derived from an EMBL/GenBank/DDBJ whole genome shotgun (WGS) entry which is preliminary data.</text>
</comment>
<keyword evidence="3" id="KW-1185">Reference proteome</keyword>
<organism evidence="2 3">
    <name type="scientific">Pseudocercospora musae</name>
    <dbReference type="NCBI Taxonomy" id="113226"/>
    <lineage>
        <taxon>Eukaryota</taxon>
        <taxon>Fungi</taxon>
        <taxon>Dikarya</taxon>
        <taxon>Ascomycota</taxon>
        <taxon>Pezizomycotina</taxon>
        <taxon>Dothideomycetes</taxon>
        <taxon>Dothideomycetidae</taxon>
        <taxon>Mycosphaerellales</taxon>
        <taxon>Mycosphaerellaceae</taxon>
        <taxon>Pseudocercospora</taxon>
    </lineage>
</organism>
<proteinExistence type="predicted"/>
<sequence>MELRRDDPELDNDPDGYAVIGLDNAEEIQRQIDYNERDNDVYTPPTLDEETAAAEDAAALEEGDTMDVDEEQPPPDPREVFSTL</sequence>